<reference evidence="1 2" key="1">
    <citation type="journal article" date="2016" name="Plant Pathol.">
        <title>Genetic characterization of strains named as Xanthomonas axonopodis pv. dieffenbachiae leads to a taxonomic revision of the X. axonopodis species complex.</title>
        <authorList>
            <person name="Constantin E.C."/>
            <person name="Cleenwerck I."/>
            <person name="Maes M."/>
            <person name="Baeyen S."/>
            <person name="Van Malderghem C."/>
            <person name="De Vos P."/>
            <person name="Cottyn B."/>
        </authorList>
    </citation>
    <scope>NUCLEOTIDE SEQUENCE [LARGE SCALE GENOMIC DNA]</scope>
    <source>
        <strain evidence="2">LMG9055</strain>
    </source>
</reference>
<name>A0A1V9GXU9_9XANT</name>
<dbReference type="AlphaFoldDB" id="A0A1V9GXU9"/>
<organism evidence="1 2">
    <name type="scientific">Xanthomonas phaseoli pv. syngonii LMG 9055</name>
    <dbReference type="NCBI Taxonomy" id="1437878"/>
    <lineage>
        <taxon>Bacteria</taxon>
        <taxon>Pseudomonadati</taxon>
        <taxon>Pseudomonadota</taxon>
        <taxon>Gammaproteobacteria</taxon>
        <taxon>Lysobacterales</taxon>
        <taxon>Lysobacteraceae</taxon>
        <taxon>Xanthomonas</taxon>
    </lineage>
</organism>
<evidence type="ECO:0000313" key="1">
    <source>
        <dbReference type="EMBL" id="OQP75433.1"/>
    </source>
</evidence>
<comment type="caution">
    <text evidence="1">The sequence shown here is derived from an EMBL/GenBank/DDBJ whole genome shotgun (WGS) entry which is preliminary data.</text>
</comment>
<sequence>MMAGCHGVRLAAAIKVASGQGRALVRVGCGRWCGCHAGSAVVALRRVPKLTVRWDVEQAASGDGRLR</sequence>
<gene>
    <name evidence="1" type="ORF">IA54_010975</name>
</gene>
<evidence type="ECO:0000313" key="2">
    <source>
        <dbReference type="Proteomes" id="UP000050343"/>
    </source>
</evidence>
<dbReference type="Proteomes" id="UP000050343">
    <property type="component" value="Unassembled WGS sequence"/>
</dbReference>
<accession>A0A1V9GXU9</accession>
<protein>
    <submittedName>
        <fullName evidence="1">Uncharacterized protein</fullName>
    </submittedName>
</protein>
<reference evidence="1 2" key="2">
    <citation type="journal article" date="2017" name="Plant Pathol.">
        <title>Pathogenicity and virulence gene content of Xanthomonas strains infecting Araceae, formerly known as Xanthomonas axonopodis pv. dieffenbachiae.</title>
        <authorList>
            <person name="Constantin E.C."/>
            <person name="Haegeman A."/>
            <person name="Van Vaerenbergh J."/>
            <person name="Baeyen S."/>
            <person name="Van Malderghem C."/>
            <person name="Maes M."/>
            <person name="Cottyn B."/>
        </authorList>
    </citation>
    <scope>NUCLEOTIDE SEQUENCE [LARGE SCALE GENOMIC DNA]</scope>
    <source>
        <strain evidence="2">LMG9055</strain>
    </source>
</reference>
<dbReference type="EMBL" id="JPUO02000197">
    <property type="protein sequence ID" value="OQP75433.1"/>
    <property type="molecule type" value="Genomic_DNA"/>
</dbReference>
<proteinExistence type="predicted"/>